<sequence>MCELKKVSGRFWSKVDKGDAEDCWEWQAARSDSGFGNGRGYGQFKFDGSMRNAHRIAYALENGDPEGELVLHKCDNPGCVNPSHLYLGDQSDNVQDMFERGRKSHSGDDNPPSKLQRSDVVEIKHRLSDETHSSIAEDFGVSRSTISMISSGDNWGHVP</sequence>
<dbReference type="InterPro" id="IPR044925">
    <property type="entry name" value="His-Me_finger_sf"/>
</dbReference>
<comment type="caution">
    <text evidence="3">The sequence shown here is derived from an EMBL/GenBank/DDBJ whole genome shotgun (WGS) entry which is preliminary data.</text>
</comment>
<dbReference type="RefSeq" id="WP_311241406.1">
    <property type="nucleotide sequence ID" value="NZ_BAABDY010000009.1"/>
</dbReference>
<accession>A0ABU2F666</accession>
<dbReference type="InterPro" id="IPR003615">
    <property type="entry name" value="HNH_nuc"/>
</dbReference>
<organism evidence="3 4">
    <name type="scientific">Haloarcula argentinensis</name>
    <dbReference type="NCBI Taxonomy" id="43776"/>
    <lineage>
        <taxon>Archaea</taxon>
        <taxon>Methanobacteriati</taxon>
        <taxon>Methanobacteriota</taxon>
        <taxon>Stenosarchaea group</taxon>
        <taxon>Halobacteria</taxon>
        <taxon>Halobacteriales</taxon>
        <taxon>Haloarculaceae</taxon>
        <taxon>Haloarcula</taxon>
    </lineage>
</organism>
<dbReference type="EMBL" id="JAMQCP010000007">
    <property type="protein sequence ID" value="MDS0256057.1"/>
    <property type="molecule type" value="Genomic_DNA"/>
</dbReference>
<keyword evidence="3" id="KW-0378">Hydrolase</keyword>
<evidence type="ECO:0000259" key="2">
    <source>
        <dbReference type="Pfam" id="PF13392"/>
    </source>
</evidence>
<reference evidence="3 4" key="1">
    <citation type="submission" date="2022-06" db="EMBL/GenBank/DDBJ databases">
        <title>Haloarcula sp. a new haloarchaeum isolate from saline soil.</title>
        <authorList>
            <person name="Strakova D."/>
            <person name="Galisteo C."/>
            <person name="Sanchez-Porro C."/>
            <person name="Ventosa A."/>
        </authorList>
    </citation>
    <scope>NUCLEOTIDE SEQUENCE [LARGE SCALE GENOMIC DNA]</scope>
    <source>
        <strain evidence="3 4">JCM 15760</strain>
    </source>
</reference>
<keyword evidence="3" id="KW-0255">Endonuclease</keyword>
<feature type="region of interest" description="Disordered" evidence="1">
    <location>
        <begin position="87"/>
        <end position="119"/>
    </location>
</feature>
<evidence type="ECO:0000313" key="4">
    <source>
        <dbReference type="Proteomes" id="UP001248536"/>
    </source>
</evidence>
<feature type="domain" description="HNH nuclease" evidence="2">
    <location>
        <begin position="53"/>
        <end position="94"/>
    </location>
</feature>
<dbReference type="GO" id="GO:0004519">
    <property type="term" value="F:endonuclease activity"/>
    <property type="evidence" value="ECO:0007669"/>
    <property type="project" value="UniProtKB-KW"/>
</dbReference>
<dbReference type="Gene3D" id="3.90.75.10">
    <property type="entry name" value="Homing Intron 3 (I-ppo) Encoded Endonuclease, Chain A"/>
    <property type="match status" value="1"/>
</dbReference>
<dbReference type="InterPro" id="IPR044930">
    <property type="entry name" value="Homing_endonuclease_His-Me"/>
</dbReference>
<dbReference type="Pfam" id="PF13392">
    <property type="entry name" value="HNH_3"/>
    <property type="match status" value="1"/>
</dbReference>
<gene>
    <name evidence="3" type="ORF">NC662_20370</name>
</gene>
<protein>
    <submittedName>
        <fullName evidence="3">HNH endonuclease</fullName>
    </submittedName>
</protein>
<dbReference type="Proteomes" id="UP001248536">
    <property type="component" value="Unassembled WGS sequence"/>
</dbReference>
<name>A0ABU2F666_HALAR</name>
<evidence type="ECO:0000313" key="3">
    <source>
        <dbReference type="EMBL" id="MDS0256057.1"/>
    </source>
</evidence>
<evidence type="ECO:0000256" key="1">
    <source>
        <dbReference type="SAM" id="MobiDB-lite"/>
    </source>
</evidence>
<keyword evidence="3" id="KW-0540">Nuclease</keyword>
<dbReference type="SUPFAM" id="SSF54060">
    <property type="entry name" value="His-Me finger endonucleases"/>
    <property type="match status" value="1"/>
</dbReference>
<proteinExistence type="predicted"/>
<feature type="compositionally biased region" description="Basic and acidic residues" evidence="1">
    <location>
        <begin position="97"/>
        <end position="108"/>
    </location>
</feature>
<keyword evidence="4" id="KW-1185">Reference proteome</keyword>